<comment type="similarity">
    <text evidence="2">Belongs to the YkuD family.</text>
</comment>
<proteinExistence type="inferred from homology"/>
<dbReference type="Gene3D" id="3.40.50.1110">
    <property type="entry name" value="SGNH hydrolase"/>
    <property type="match status" value="1"/>
</dbReference>
<dbReference type="CDD" id="cd16913">
    <property type="entry name" value="YkuD_like"/>
    <property type="match status" value="1"/>
</dbReference>
<dbReference type="Pfam" id="PF19127">
    <property type="entry name" value="Choline_bind_3"/>
    <property type="match status" value="3"/>
</dbReference>
<evidence type="ECO:0000256" key="11">
    <source>
        <dbReference type="PROSITE-ProRule" id="PRU01373"/>
    </source>
</evidence>
<dbReference type="SUPFAM" id="SSF52266">
    <property type="entry name" value="SGNH hydrolase"/>
    <property type="match status" value="1"/>
</dbReference>
<dbReference type="InterPro" id="IPR038063">
    <property type="entry name" value="Transpep_catalytic_dom"/>
</dbReference>
<dbReference type="InterPro" id="IPR013830">
    <property type="entry name" value="SGNH_hydro"/>
</dbReference>
<dbReference type="InterPro" id="IPR050979">
    <property type="entry name" value="LD-transpeptidase"/>
</dbReference>
<keyword evidence="4" id="KW-0677">Repeat</keyword>
<keyword evidence="5" id="KW-0378">Hydrolase</keyword>
<dbReference type="GO" id="GO:0016740">
    <property type="term" value="F:transferase activity"/>
    <property type="evidence" value="ECO:0007669"/>
    <property type="project" value="UniProtKB-KW"/>
</dbReference>
<name>A0AB94IHS0_9BACI</name>
<dbReference type="GO" id="GO:0071555">
    <property type="term" value="P:cell wall organization"/>
    <property type="evidence" value="ECO:0007669"/>
    <property type="project" value="UniProtKB-UniRule"/>
</dbReference>
<evidence type="ECO:0000256" key="8">
    <source>
        <dbReference type="ARBA" id="ARBA00023316"/>
    </source>
</evidence>
<gene>
    <name evidence="14" type="ORF">BAVI_21823</name>
</gene>
<evidence type="ECO:0000313" key="15">
    <source>
        <dbReference type="Proteomes" id="UP000018877"/>
    </source>
</evidence>
<dbReference type="RefSeq" id="WP_024030529.1">
    <property type="nucleotide sequence ID" value="NZ_ALAN01000128.1"/>
</dbReference>
<dbReference type="InterPro" id="IPR005490">
    <property type="entry name" value="LD_TPept_cat_dom"/>
</dbReference>
<feature type="domain" description="L,D-TPase catalytic" evidence="13">
    <location>
        <begin position="28"/>
        <end position="152"/>
    </location>
</feature>
<dbReference type="Pfam" id="PF03734">
    <property type="entry name" value="YkuD"/>
    <property type="match status" value="1"/>
</dbReference>
<feature type="repeat" description="Cell wall-binding" evidence="10">
    <location>
        <begin position="250"/>
        <end position="269"/>
    </location>
</feature>
<evidence type="ECO:0000256" key="5">
    <source>
        <dbReference type="ARBA" id="ARBA00022801"/>
    </source>
</evidence>
<dbReference type="EMBL" id="ALAN01000128">
    <property type="protein sequence ID" value="ETI66592.1"/>
    <property type="molecule type" value="Genomic_DNA"/>
</dbReference>
<dbReference type="Pfam" id="PF13472">
    <property type="entry name" value="Lipase_GDSL_2"/>
    <property type="match status" value="1"/>
</dbReference>
<dbReference type="PANTHER" id="PTHR30582">
    <property type="entry name" value="L,D-TRANSPEPTIDASE"/>
    <property type="match status" value="1"/>
</dbReference>
<dbReference type="GO" id="GO:0005576">
    <property type="term" value="C:extracellular region"/>
    <property type="evidence" value="ECO:0007669"/>
    <property type="project" value="TreeGrafter"/>
</dbReference>
<dbReference type="PROSITE" id="PS52029">
    <property type="entry name" value="LD_TPASE"/>
    <property type="match status" value="1"/>
</dbReference>
<dbReference type="InterPro" id="IPR036514">
    <property type="entry name" value="SGNH_hydro_sf"/>
</dbReference>
<dbReference type="Proteomes" id="UP000018877">
    <property type="component" value="Unassembled WGS sequence"/>
</dbReference>
<dbReference type="GO" id="GO:0071972">
    <property type="term" value="F:peptidoglycan L,D-transpeptidase activity"/>
    <property type="evidence" value="ECO:0007669"/>
    <property type="project" value="TreeGrafter"/>
</dbReference>
<keyword evidence="12" id="KW-0732">Signal</keyword>
<dbReference type="PROSITE" id="PS51170">
    <property type="entry name" value="CW"/>
    <property type="match status" value="7"/>
</dbReference>
<evidence type="ECO:0000256" key="7">
    <source>
        <dbReference type="ARBA" id="ARBA00022984"/>
    </source>
</evidence>
<evidence type="ECO:0000256" key="9">
    <source>
        <dbReference type="ARBA" id="ARBA00060592"/>
    </source>
</evidence>
<feature type="active site" description="Nucleophile" evidence="11">
    <location>
        <position position="128"/>
    </location>
</feature>
<dbReference type="Gene3D" id="2.40.440.10">
    <property type="entry name" value="L,D-transpeptidase catalytic domain-like"/>
    <property type="match status" value="1"/>
</dbReference>
<feature type="repeat" description="Cell wall-binding" evidence="10">
    <location>
        <begin position="270"/>
        <end position="289"/>
    </location>
</feature>
<feature type="repeat" description="Cell wall-binding" evidence="10">
    <location>
        <begin position="210"/>
        <end position="229"/>
    </location>
</feature>
<sequence length="570" mass="63306">MKKISVIFVLLFSIFFFTTQTDAAGSSQLLIINKKINTLAYYDGGKLVKTFKVATGRSRDLTPEGNFRIVNKIVNRPYYTGNIPGGDPRNPLGNRWMGLEARGTYGTTYGIHGNANESSIGKYVSSGCVRMHNEEIRWLYDKIQMYTPVIITYSDSSFDAIAKANGYSVSTNGWVLANGKWYFYSNGVAQKGWLSQGGTWYFLDNSGVMKTGWVLNNGKWYFLEKSGAMKTGWLLTGGKWYFLEKSGAMKTGWLSNSGKWYYLETSGAMKTGWLKTGNEWYYLDAGGAMKTGWISLSGKWYYLESSGAMKTGWLDKAGKKYFLTGSGAMATGWLKMDGKWYYLYTSGEMAAKTTINGYILGEDGVWVQVDYVALGDSLAAGITPDGKKDLGYPDYIANNFKKSYDLLDFANFGVSGYKTADLIEQLKKADVQKEIKAATHITLDIGANDLLPVLQTNPAQAPEVIGTVAANLNTILSTIDQLNPKVKVYVMGYYNPFLHYPQEQQAPLLPLLEGLNGQIKAQAIQHGDTFVPTEKVIAVNFKEYLPVPESIHLSLTGYQALAGEFWKVMK</sequence>
<dbReference type="SUPFAM" id="SSF69360">
    <property type="entry name" value="Cell wall binding repeat"/>
    <property type="match status" value="2"/>
</dbReference>
<dbReference type="GO" id="GO:0018104">
    <property type="term" value="P:peptidoglycan-protein cross-linking"/>
    <property type="evidence" value="ECO:0007669"/>
    <property type="project" value="TreeGrafter"/>
</dbReference>
<dbReference type="PANTHER" id="PTHR30582:SF4">
    <property type="entry name" value="L,D-TRANSPEPTIDASE YQJB-RELATED"/>
    <property type="match status" value="1"/>
</dbReference>
<evidence type="ECO:0000256" key="4">
    <source>
        <dbReference type="ARBA" id="ARBA00022737"/>
    </source>
</evidence>
<organism evidence="14 15">
    <name type="scientific">Neobacillus vireti LMG 21834</name>
    <dbReference type="NCBI Taxonomy" id="1131730"/>
    <lineage>
        <taxon>Bacteria</taxon>
        <taxon>Bacillati</taxon>
        <taxon>Bacillota</taxon>
        <taxon>Bacilli</taxon>
        <taxon>Bacillales</taxon>
        <taxon>Bacillaceae</taxon>
        <taxon>Neobacillus</taxon>
    </lineage>
</organism>
<feature type="signal peptide" evidence="12">
    <location>
        <begin position="1"/>
        <end position="23"/>
    </location>
</feature>
<evidence type="ECO:0000313" key="14">
    <source>
        <dbReference type="EMBL" id="ETI66592.1"/>
    </source>
</evidence>
<dbReference type="Gene3D" id="2.10.270.10">
    <property type="entry name" value="Cholin Binding"/>
    <property type="match status" value="3"/>
</dbReference>
<keyword evidence="6 11" id="KW-0133">Cell shape</keyword>
<evidence type="ECO:0000259" key="13">
    <source>
        <dbReference type="PROSITE" id="PS52029"/>
    </source>
</evidence>
<keyword evidence="8 11" id="KW-0961">Cell wall biogenesis/degradation</keyword>
<evidence type="ECO:0000256" key="6">
    <source>
        <dbReference type="ARBA" id="ARBA00022960"/>
    </source>
</evidence>
<evidence type="ECO:0000256" key="10">
    <source>
        <dbReference type="PROSITE-ProRule" id="PRU00591"/>
    </source>
</evidence>
<evidence type="ECO:0000256" key="1">
    <source>
        <dbReference type="ARBA" id="ARBA00004752"/>
    </source>
</evidence>
<evidence type="ECO:0000256" key="3">
    <source>
        <dbReference type="ARBA" id="ARBA00022679"/>
    </source>
</evidence>
<feature type="chain" id="PRO_5044505811" evidence="12">
    <location>
        <begin position="24"/>
        <end position="570"/>
    </location>
</feature>
<keyword evidence="7 11" id="KW-0573">Peptidoglycan synthesis</keyword>
<reference evidence="14 15" key="1">
    <citation type="journal article" date="2014" name="Environ. Microbiol.">
        <title>The nitrate-ammonifying and nosZ-carrying bacterium Bacillus vireti is a potent source and sink for nitric and nitrous oxide under high nitrate conditions.</title>
        <authorList>
            <person name="Mania D."/>
            <person name="Heylen K."/>
            <person name="van Spanning R.J."/>
            <person name="Frostegard A."/>
        </authorList>
    </citation>
    <scope>NUCLEOTIDE SEQUENCE [LARGE SCALE GENOMIC DNA]</scope>
    <source>
        <strain evidence="14 15">LMG 21834</strain>
    </source>
</reference>
<comment type="pathway">
    <text evidence="1 11">Cell wall biogenesis; peptidoglycan biosynthesis.</text>
</comment>
<dbReference type="GO" id="GO:0008360">
    <property type="term" value="P:regulation of cell shape"/>
    <property type="evidence" value="ECO:0007669"/>
    <property type="project" value="UniProtKB-UniRule"/>
</dbReference>
<comment type="pathway">
    <text evidence="9">Glycan biosynthesis.</text>
</comment>
<protein>
    <submittedName>
        <fullName evidence="14">Cell surface protein</fullName>
    </submittedName>
</protein>
<evidence type="ECO:0000256" key="12">
    <source>
        <dbReference type="SAM" id="SignalP"/>
    </source>
</evidence>
<keyword evidence="15" id="KW-1185">Reference proteome</keyword>
<dbReference type="InterPro" id="IPR018337">
    <property type="entry name" value="Cell_wall/Cho-bd_repeat"/>
</dbReference>
<feature type="repeat" description="Cell wall-binding" evidence="10">
    <location>
        <begin position="190"/>
        <end position="209"/>
    </location>
</feature>
<comment type="caution">
    <text evidence="14">The sequence shown here is derived from an EMBL/GenBank/DDBJ whole genome shotgun (WGS) entry which is preliminary data.</text>
</comment>
<feature type="active site" description="Proton donor/acceptor" evidence="11">
    <location>
        <position position="112"/>
    </location>
</feature>
<feature type="repeat" description="Cell wall-binding" evidence="10">
    <location>
        <begin position="290"/>
        <end position="309"/>
    </location>
</feature>
<dbReference type="SUPFAM" id="SSF141523">
    <property type="entry name" value="L,D-transpeptidase catalytic domain-like"/>
    <property type="match status" value="1"/>
</dbReference>
<keyword evidence="3" id="KW-0808">Transferase</keyword>
<feature type="repeat" description="Cell wall-binding" evidence="10">
    <location>
        <begin position="230"/>
        <end position="249"/>
    </location>
</feature>
<accession>A0AB94IHS0</accession>
<feature type="repeat" description="Cell wall-binding" evidence="10">
    <location>
        <begin position="330"/>
        <end position="349"/>
    </location>
</feature>
<evidence type="ECO:0000256" key="2">
    <source>
        <dbReference type="ARBA" id="ARBA00005992"/>
    </source>
</evidence>
<dbReference type="AlphaFoldDB" id="A0AB94IHS0"/>
<dbReference type="FunFam" id="2.40.440.10:FF:000003">
    <property type="entry name" value="L,D-transpeptidase YciB"/>
    <property type="match status" value="1"/>
</dbReference>